<organism evidence="1">
    <name type="scientific">Rhizophora mucronata</name>
    <name type="common">Asiatic mangrove</name>
    <dbReference type="NCBI Taxonomy" id="61149"/>
    <lineage>
        <taxon>Eukaryota</taxon>
        <taxon>Viridiplantae</taxon>
        <taxon>Streptophyta</taxon>
        <taxon>Embryophyta</taxon>
        <taxon>Tracheophyta</taxon>
        <taxon>Spermatophyta</taxon>
        <taxon>Magnoliopsida</taxon>
        <taxon>eudicotyledons</taxon>
        <taxon>Gunneridae</taxon>
        <taxon>Pentapetalae</taxon>
        <taxon>rosids</taxon>
        <taxon>fabids</taxon>
        <taxon>Malpighiales</taxon>
        <taxon>Rhizophoraceae</taxon>
        <taxon>Rhizophora</taxon>
    </lineage>
</organism>
<protein>
    <submittedName>
        <fullName evidence="1">Uncharacterized protein</fullName>
    </submittedName>
</protein>
<name>A0A2P2PDY8_RHIMU</name>
<proteinExistence type="predicted"/>
<evidence type="ECO:0000313" key="1">
    <source>
        <dbReference type="EMBL" id="MBX52932.1"/>
    </source>
</evidence>
<accession>A0A2P2PDY8</accession>
<reference evidence="1" key="1">
    <citation type="submission" date="2018-02" db="EMBL/GenBank/DDBJ databases">
        <title>Rhizophora mucronata_Transcriptome.</title>
        <authorList>
            <person name="Meera S.P."/>
            <person name="Sreeshan A."/>
            <person name="Augustine A."/>
        </authorList>
    </citation>
    <scope>NUCLEOTIDE SEQUENCE</scope>
    <source>
        <tissue evidence="1">Leaf</tissue>
    </source>
</reference>
<sequence length="28" mass="3391">MLQKLEQTQPIQITERVFTIRKQQFSAK</sequence>
<dbReference type="AlphaFoldDB" id="A0A2P2PDY8"/>
<dbReference type="EMBL" id="GGEC01072448">
    <property type="protein sequence ID" value="MBX52932.1"/>
    <property type="molecule type" value="Transcribed_RNA"/>
</dbReference>